<feature type="region of interest" description="Disordered" evidence="1">
    <location>
        <begin position="1"/>
        <end position="52"/>
    </location>
</feature>
<proteinExistence type="predicted"/>
<dbReference type="Proteomes" id="UP000035740">
    <property type="component" value="Unassembled WGS sequence"/>
</dbReference>
<dbReference type="Gramene" id="KMS95359">
    <property type="protein sequence ID" value="KMS95359"/>
    <property type="gene ID" value="BVRB_009050"/>
</dbReference>
<protein>
    <submittedName>
        <fullName evidence="2">Uncharacterized protein</fullName>
    </submittedName>
</protein>
<dbReference type="OrthoDB" id="444637at2759"/>
<sequence length="120" mass="14030">MTTEIQIDKQSGSNGFMASLRSKVDDEDLSPRSKVDDEDLSPRSKVDDEDLSLRSKVDDEDLSLRSKVDDEDRSVHAWTRFVYARFAGDCIDRDEKDERLRENVPPVDVERDERLREKRR</sequence>
<gene>
    <name evidence="2" type="ORF">BVRB_009050</name>
</gene>
<evidence type="ECO:0000256" key="1">
    <source>
        <dbReference type="SAM" id="MobiDB-lite"/>
    </source>
</evidence>
<reference evidence="2 3" key="1">
    <citation type="journal article" date="2014" name="Nature">
        <title>The genome of the recently domesticated crop plant sugar beet (Beta vulgaris).</title>
        <authorList>
            <person name="Dohm J.C."/>
            <person name="Minoche A.E."/>
            <person name="Holtgrawe D."/>
            <person name="Capella-Gutierrez S."/>
            <person name="Zakrzewski F."/>
            <person name="Tafer H."/>
            <person name="Rupp O."/>
            <person name="Sorensen T.R."/>
            <person name="Stracke R."/>
            <person name="Reinhardt R."/>
            <person name="Goesmann A."/>
            <person name="Kraft T."/>
            <person name="Schulz B."/>
            <person name="Stadler P.F."/>
            <person name="Schmidt T."/>
            <person name="Gabaldon T."/>
            <person name="Lehrach H."/>
            <person name="Weisshaar B."/>
            <person name="Himmelbauer H."/>
        </authorList>
    </citation>
    <scope>NUCLEOTIDE SEQUENCE [LARGE SCALE GENOMIC DNA]</scope>
    <source>
        <tissue evidence="2">Taproot</tissue>
    </source>
</reference>
<name>A0A0J8B2L5_BETVV</name>
<dbReference type="EMBL" id="KQ090480">
    <property type="protein sequence ID" value="KMS95359.1"/>
    <property type="molecule type" value="Genomic_DNA"/>
</dbReference>
<dbReference type="AlphaFoldDB" id="A0A0J8B2L5"/>
<keyword evidence="3" id="KW-1185">Reference proteome</keyword>
<accession>A0A0J8B2L5</accession>
<organism evidence="2 3">
    <name type="scientific">Beta vulgaris subsp. vulgaris</name>
    <name type="common">Beet</name>
    <dbReference type="NCBI Taxonomy" id="3555"/>
    <lineage>
        <taxon>Eukaryota</taxon>
        <taxon>Viridiplantae</taxon>
        <taxon>Streptophyta</taxon>
        <taxon>Embryophyta</taxon>
        <taxon>Tracheophyta</taxon>
        <taxon>Spermatophyta</taxon>
        <taxon>Magnoliopsida</taxon>
        <taxon>eudicotyledons</taxon>
        <taxon>Gunneridae</taxon>
        <taxon>Pentapetalae</taxon>
        <taxon>Caryophyllales</taxon>
        <taxon>Chenopodiaceae</taxon>
        <taxon>Betoideae</taxon>
        <taxon>Beta</taxon>
    </lineage>
</organism>
<feature type="region of interest" description="Disordered" evidence="1">
    <location>
        <begin position="98"/>
        <end position="120"/>
    </location>
</feature>
<evidence type="ECO:0000313" key="2">
    <source>
        <dbReference type="EMBL" id="KMS95359.1"/>
    </source>
</evidence>
<feature type="compositionally biased region" description="Polar residues" evidence="1">
    <location>
        <begin position="1"/>
        <end position="16"/>
    </location>
</feature>
<evidence type="ECO:0000313" key="3">
    <source>
        <dbReference type="Proteomes" id="UP000035740"/>
    </source>
</evidence>
<feature type="compositionally biased region" description="Basic and acidic residues" evidence="1">
    <location>
        <begin position="29"/>
        <end position="52"/>
    </location>
</feature>